<dbReference type="EMBL" id="JACGCI010000036">
    <property type="protein sequence ID" value="KAF6754077.1"/>
    <property type="molecule type" value="Genomic_DNA"/>
</dbReference>
<organism evidence="1 2">
    <name type="scientific">Ephemerocybe angulata</name>
    <dbReference type="NCBI Taxonomy" id="980116"/>
    <lineage>
        <taxon>Eukaryota</taxon>
        <taxon>Fungi</taxon>
        <taxon>Dikarya</taxon>
        <taxon>Basidiomycota</taxon>
        <taxon>Agaricomycotina</taxon>
        <taxon>Agaricomycetes</taxon>
        <taxon>Agaricomycetidae</taxon>
        <taxon>Agaricales</taxon>
        <taxon>Agaricineae</taxon>
        <taxon>Psathyrellaceae</taxon>
        <taxon>Ephemerocybe</taxon>
    </lineage>
</organism>
<name>A0A8H6HXE6_9AGAR</name>
<dbReference type="AlphaFoldDB" id="A0A8H6HXE6"/>
<evidence type="ECO:0000313" key="2">
    <source>
        <dbReference type="Proteomes" id="UP000521943"/>
    </source>
</evidence>
<sequence length="276" mass="30764">MRALWRQCTGSRLRGYVGVVCVIRSAFHLRGLAEHGLSMPIPRSTSNDAFAPISLQRLAPKKYDGSPIWRCHFADKSQGFARRVKALTRACHRISKRARPTSPSLSISLTTTSLLWPCPDSTEPSSSPPWPSFHPGGLCLLSELGAIQGLYCIELSNIKATHDRRGIARNTRRRRAIHRTPHVLPTCHLHTEGRSVRNGAPDTRSARCAYIQRHLQVRSEHLASAPTKAEGHLKLHRADDLERVQMRPGVLFRAFQAMTLALNRGMKATPRQDGVA</sequence>
<protein>
    <submittedName>
        <fullName evidence="1">Uncharacterized protein</fullName>
    </submittedName>
</protein>
<dbReference type="Proteomes" id="UP000521943">
    <property type="component" value="Unassembled WGS sequence"/>
</dbReference>
<gene>
    <name evidence="1" type="ORF">DFP72DRAFT_1046286</name>
</gene>
<comment type="caution">
    <text evidence="1">The sequence shown here is derived from an EMBL/GenBank/DDBJ whole genome shotgun (WGS) entry which is preliminary data.</text>
</comment>
<accession>A0A8H6HXE6</accession>
<reference evidence="1 2" key="1">
    <citation type="submission" date="2020-07" db="EMBL/GenBank/DDBJ databases">
        <title>Comparative genomics of pyrophilous fungi reveals a link between fire events and developmental genes.</title>
        <authorList>
            <consortium name="DOE Joint Genome Institute"/>
            <person name="Steindorff A.S."/>
            <person name="Carver A."/>
            <person name="Calhoun S."/>
            <person name="Stillman K."/>
            <person name="Liu H."/>
            <person name="Lipzen A."/>
            <person name="Pangilinan J."/>
            <person name="Labutti K."/>
            <person name="Bruns T.D."/>
            <person name="Grigoriev I.V."/>
        </authorList>
    </citation>
    <scope>NUCLEOTIDE SEQUENCE [LARGE SCALE GENOMIC DNA]</scope>
    <source>
        <strain evidence="1 2">CBS 144469</strain>
    </source>
</reference>
<proteinExistence type="predicted"/>
<evidence type="ECO:0000313" key="1">
    <source>
        <dbReference type="EMBL" id="KAF6754077.1"/>
    </source>
</evidence>
<keyword evidence="2" id="KW-1185">Reference proteome</keyword>